<dbReference type="Gene3D" id="3.40.1190.20">
    <property type="match status" value="1"/>
</dbReference>
<dbReference type="GO" id="GO:0008902">
    <property type="term" value="F:hydroxymethylpyrimidine kinase activity"/>
    <property type="evidence" value="ECO:0007669"/>
    <property type="project" value="UniProtKB-EC"/>
</dbReference>
<evidence type="ECO:0000256" key="3">
    <source>
        <dbReference type="ARBA" id="ARBA00022679"/>
    </source>
</evidence>
<dbReference type="UniPathway" id="UPA00060">
    <property type="reaction ID" value="UER00138"/>
</dbReference>
<dbReference type="GO" id="GO:0008972">
    <property type="term" value="F:phosphomethylpyrimidine kinase activity"/>
    <property type="evidence" value="ECO:0007669"/>
    <property type="project" value="InterPro"/>
</dbReference>
<dbReference type="AlphaFoldDB" id="A0A212J626"/>
<sequence>MHTPANILTIAGSDSGGGAGIQADLKTIMALGGYGMSVITALTAQNGLGVTGIHAPDADFVRLQLRTVLEGFSVKAAKTGMLFSAPIIRAVADELRNRDFPLVVDPVSVSQSGSRLLQEDAVTALVEEMLPGCDLLTPNRPEAEMLTGMSISSLEDAEAAGQKLLAMGARAVLIKGGHMESSIVVTDCLCVPGEQPKHLPQAKVETENNHGTGCTLSAAIATGLGRGLPLQVAVTRAQEFLNLALRKSYAPGKGCGPVNHAADLNIK</sequence>
<keyword evidence="6" id="KW-0067">ATP-binding</keyword>
<feature type="domain" description="Pyridoxamine kinase/Phosphomethylpyrimidine kinase" evidence="7">
    <location>
        <begin position="14"/>
        <end position="259"/>
    </location>
</feature>
<gene>
    <name evidence="8" type="primary">thiD</name>
    <name evidence="8" type="ORF">KM92DES2_10586</name>
</gene>
<keyword evidence="4" id="KW-0547">Nucleotide-binding</keyword>
<dbReference type="PANTHER" id="PTHR20858:SF17">
    <property type="entry name" value="HYDROXYMETHYLPYRIMIDINE_PHOSPHOMETHYLPYRIMIDINE KINASE THI20-RELATED"/>
    <property type="match status" value="1"/>
</dbReference>
<keyword evidence="3 8" id="KW-0808">Transferase</keyword>
<name>A0A212J626_9BACT</name>
<dbReference type="GO" id="GO:0009228">
    <property type="term" value="P:thiamine biosynthetic process"/>
    <property type="evidence" value="ECO:0007669"/>
    <property type="project" value="InterPro"/>
</dbReference>
<evidence type="ECO:0000256" key="4">
    <source>
        <dbReference type="ARBA" id="ARBA00022741"/>
    </source>
</evidence>
<evidence type="ECO:0000313" key="8">
    <source>
        <dbReference type="EMBL" id="SBV94877.1"/>
    </source>
</evidence>
<dbReference type="SUPFAM" id="SSF53613">
    <property type="entry name" value="Ribokinase-like"/>
    <property type="match status" value="1"/>
</dbReference>
<dbReference type="GO" id="GO:0009229">
    <property type="term" value="P:thiamine diphosphate biosynthetic process"/>
    <property type="evidence" value="ECO:0007669"/>
    <property type="project" value="UniProtKB-UniPathway"/>
</dbReference>
<dbReference type="InterPro" id="IPR029056">
    <property type="entry name" value="Ribokinase-like"/>
</dbReference>
<dbReference type="PANTHER" id="PTHR20858">
    <property type="entry name" value="PHOSPHOMETHYLPYRIMIDINE KINASE"/>
    <property type="match status" value="1"/>
</dbReference>
<dbReference type="RefSeq" id="WP_192111294.1">
    <property type="nucleotide sequence ID" value="NZ_CABUEN010000005.1"/>
</dbReference>
<dbReference type="Pfam" id="PF08543">
    <property type="entry name" value="Phos_pyr_kin"/>
    <property type="match status" value="1"/>
</dbReference>
<comment type="pathway">
    <text evidence="1">Cofactor biosynthesis; thiamine diphosphate biosynthesis.</text>
</comment>
<evidence type="ECO:0000259" key="7">
    <source>
        <dbReference type="Pfam" id="PF08543"/>
    </source>
</evidence>
<protein>
    <recommendedName>
        <fullName evidence="2">hydroxymethylpyrimidine kinase</fullName>
        <ecNumber evidence="2">2.7.1.49</ecNumber>
    </recommendedName>
</protein>
<dbReference type="FunFam" id="3.40.1190.20:FF:000003">
    <property type="entry name" value="Phosphomethylpyrimidine kinase ThiD"/>
    <property type="match status" value="1"/>
</dbReference>
<proteinExistence type="predicted"/>
<dbReference type="NCBIfam" id="TIGR00097">
    <property type="entry name" value="HMP-P_kinase"/>
    <property type="match status" value="1"/>
</dbReference>
<evidence type="ECO:0000256" key="1">
    <source>
        <dbReference type="ARBA" id="ARBA00004948"/>
    </source>
</evidence>
<keyword evidence="5 8" id="KW-0418">Kinase</keyword>
<accession>A0A212J626</accession>
<dbReference type="EC" id="2.7.1.49" evidence="2"/>
<reference evidence="8" key="1">
    <citation type="submission" date="2016-04" db="EMBL/GenBank/DDBJ databases">
        <authorList>
            <person name="Evans L.H."/>
            <person name="Alamgir A."/>
            <person name="Owens N."/>
            <person name="Weber N.D."/>
            <person name="Virtaneva K."/>
            <person name="Barbian K."/>
            <person name="Babar A."/>
            <person name="Rosenke K."/>
        </authorList>
    </citation>
    <scope>NUCLEOTIDE SEQUENCE</scope>
    <source>
        <strain evidence="8">92-2</strain>
    </source>
</reference>
<dbReference type="EMBL" id="FLUP01000001">
    <property type="protein sequence ID" value="SBV94877.1"/>
    <property type="molecule type" value="Genomic_DNA"/>
</dbReference>
<dbReference type="CDD" id="cd01169">
    <property type="entry name" value="HMPP_kinase"/>
    <property type="match status" value="1"/>
</dbReference>
<dbReference type="GO" id="GO:0005524">
    <property type="term" value="F:ATP binding"/>
    <property type="evidence" value="ECO:0007669"/>
    <property type="project" value="UniProtKB-KW"/>
</dbReference>
<dbReference type="InterPro" id="IPR004399">
    <property type="entry name" value="HMP/HMP-P_kinase_dom"/>
</dbReference>
<evidence type="ECO:0000256" key="2">
    <source>
        <dbReference type="ARBA" id="ARBA00012135"/>
    </source>
</evidence>
<dbReference type="InterPro" id="IPR013749">
    <property type="entry name" value="PM/HMP-P_kinase-1"/>
</dbReference>
<evidence type="ECO:0000256" key="5">
    <source>
        <dbReference type="ARBA" id="ARBA00022777"/>
    </source>
</evidence>
<dbReference type="GO" id="GO:0005829">
    <property type="term" value="C:cytosol"/>
    <property type="evidence" value="ECO:0007669"/>
    <property type="project" value="TreeGrafter"/>
</dbReference>
<evidence type="ECO:0000256" key="6">
    <source>
        <dbReference type="ARBA" id="ARBA00022840"/>
    </source>
</evidence>
<organism evidence="8">
    <name type="scientific">uncultured Desulfovibrio sp</name>
    <dbReference type="NCBI Taxonomy" id="167968"/>
    <lineage>
        <taxon>Bacteria</taxon>
        <taxon>Pseudomonadati</taxon>
        <taxon>Thermodesulfobacteriota</taxon>
        <taxon>Desulfovibrionia</taxon>
        <taxon>Desulfovibrionales</taxon>
        <taxon>Desulfovibrionaceae</taxon>
        <taxon>Desulfovibrio</taxon>
        <taxon>environmental samples</taxon>
    </lineage>
</organism>